<dbReference type="AlphaFoldDB" id="B7S845"/>
<evidence type="ECO:0000313" key="3">
    <source>
        <dbReference type="EMBL" id="ACE75070.1"/>
    </source>
</evidence>
<evidence type="ECO:0000256" key="2">
    <source>
        <dbReference type="SAM" id="SignalP"/>
    </source>
</evidence>
<reference evidence="3" key="1">
    <citation type="submission" date="2007-06" db="EMBL/GenBank/DDBJ databases">
        <title>Bracovirus Evolution: Comparative Genomics of Multiple Viral and Proviral Genomes.</title>
        <authorList>
            <person name="Desjardins C.A."/>
            <person name="Gundersen-Rindal D.E."/>
            <person name="Hostetler J.B."/>
            <person name="Tallon L.J."/>
            <person name="Utterback T.R."/>
            <person name="Fuester R.W."/>
            <person name="Schatz M.C."/>
            <person name="Pedroni M.J."/>
            <person name="Fadrosh D.W."/>
            <person name="Haas B.J."/>
            <person name="Toms B.S."/>
            <person name="Chen D."/>
            <person name="Nene V."/>
        </authorList>
    </citation>
    <scope>NUCLEOTIDE SEQUENCE</scope>
</reference>
<proteinExistence type="predicted"/>
<name>B7S845_9HYME</name>
<dbReference type="EMBL" id="EF710644">
    <property type="protein sequence ID" value="ACE75070.1"/>
    <property type="molecule type" value="Genomic_DNA"/>
</dbReference>
<organism evidence="3">
    <name type="scientific">Glyptapanteles flavicoxis</name>
    <dbReference type="NCBI Taxonomy" id="463051"/>
    <lineage>
        <taxon>Eukaryota</taxon>
        <taxon>Metazoa</taxon>
        <taxon>Ecdysozoa</taxon>
        <taxon>Arthropoda</taxon>
        <taxon>Hexapoda</taxon>
        <taxon>Insecta</taxon>
        <taxon>Pterygota</taxon>
        <taxon>Neoptera</taxon>
        <taxon>Endopterygota</taxon>
        <taxon>Hymenoptera</taxon>
        <taxon>Apocrita</taxon>
        <taxon>Ichneumonoidea</taxon>
        <taxon>Braconidae</taxon>
        <taxon>Microgastrinae</taxon>
        <taxon>Glyptapanteles</taxon>
    </lineage>
</organism>
<protein>
    <submittedName>
        <fullName evidence="3">Uncharacterized protein</fullName>
    </submittedName>
</protein>
<feature type="chain" id="PRO_5002863557" evidence="2">
    <location>
        <begin position="23"/>
        <end position="231"/>
    </location>
</feature>
<keyword evidence="1" id="KW-0812">Transmembrane</keyword>
<gene>
    <name evidence="3" type="ORF">GFP_L7_0120</name>
</gene>
<keyword evidence="1" id="KW-1133">Transmembrane helix</keyword>
<keyword evidence="1" id="KW-0472">Membrane</keyword>
<feature type="signal peptide" evidence="2">
    <location>
        <begin position="1"/>
        <end position="22"/>
    </location>
</feature>
<keyword evidence="2" id="KW-0732">Signal</keyword>
<sequence length="231" mass="24965">MFSNKAVIVLCISMLNFLWIQAMPDGREAVEHDGRLSLFNDVAKWSTQKPTLKSTTGKGRSSDVFSSRLMTSPTNHYFPEEGSCTDESFSGDDIGEDDDFTKIGSGTDESFSGDGVGDHDDFTKVGSGSTTLTPGDDFSEVISPSPVTTTEDFTFAEPSSTTVANDKASEKIGGAGENIPRVEIIVVPICAVIMLVFVIFVIKKYYLPGNASREIYNTEEPLITTGKIITT</sequence>
<feature type="transmembrane region" description="Helical" evidence="1">
    <location>
        <begin position="184"/>
        <end position="202"/>
    </location>
</feature>
<accession>B7S845</accession>
<evidence type="ECO:0000256" key="1">
    <source>
        <dbReference type="SAM" id="Phobius"/>
    </source>
</evidence>